<dbReference type="OrthoDB" id="407749at2759"/>
<dbReference type="InterPro" id="IPR000772">
    <property type="entry name" value="Ricin_B_lectin"/>
</dbReference>
<accession>A0A9P1DHJ6</accession>
<name>A0A9P1DHJ6_9DINO</name>
<feature type="domain" description="Ricin B lectin" evidence="1">
    <location>
        <begin position="324"/>
        <end position="443"/>
    </location>
</feature>
<evidence type="ECO:0000313" key="4">
    <source>
        <dbReference type="Proteomes" id="UP001152797"/>
    </source>
</evidence>
<sequence>MARAKLRHLLGVNLHWSYAPAEVKVLMRGAKPWGYFGLSAAAGVSAPYSFMLVSGGPAVREQCVVSSGHGLNAEPCLDAIVAGDGRDVFTFTSEGSLQTASGYCVRLAGDKLELEKCDSSTGVWEVSADGQVKQGNMCLAVDGSAVHALDCDEAASLGASNFFQVAVPAYDPKAVVAVRSLGELLRGSLARQGKLLKELQESLAGKVGEHFGVSQHELSSTAAASAEALAAFRKVALIQLRIGIFGMTLCCQPEGTIRCHGWKTVLVQRWVRRLGKGSFTARRHLLGVNLHWSYAPAEVKVLMRGAKPWGYFGLSAAAGMSAPYSFMLVSGGPAVREQCVVSSGHGLTAEPCLDAIVAGDGRDVFTFTSEGSLQTASGYCVRLAGDKLELEKCDSSTGVWEASADGQVKQGNMCLAVDGSAVHALDCDEAASLGASNFFQVAVPAYDPKAVVAVRSLGELLRGSLARQGKLLKELQESLAGKVGEHFGVSQHELSSTAAASAEALAAFRKVALIQLRIGIFGMTLCCQPEGTIRCHGWKTVIGAALGSDTWERSCDALDGALLKNLRDLAPESSRSEPISKKQNLFGLLPRGQAKLVSVLDAGSQTHGLVREQCVVSSGHGLTAEPCLDAIVAGDGRDVFTFTSEGSLQTASGYCVRLAGDKLELEKCDSSTGVWEASADGQVKQGNMCLAVDGSAVHALDCDEAASLGASNFFQVAVPAYDPKAVVAVRSLGELLRGSLARQGKLLKELQVALIQLRIGIFGMTLCCQPEGTIRCHGWKTVLVQRWVRRLGKGSFTARRHLLGVNLRWSYAPAEVKVLMRGAKPWGYFGLSAAAGVSAPYSFMLVSGGPAVREQCVVSSGHGLTAEPCLDAIVAGDGRDVFTFTSEGSLQTASGYCVRLAGDKLELEKCDSSTGVWEASADGQVKEGNMCLAVDGSAVHALDCDEAASLGASNFFQVAVPAYDPKAVVAVRSLGELLRGSLARQGKLLKELQESLAGKVGEHFGVSQHELSSTAAASAEALAAFRKVALIQLRIGIFGMTLCCQPEGTIRCHGWKTVLVQRWVRRLGKGSFTARRHLLGVNLRWSYAPAEVKVLMRGAKPWGYFGLSAAAGMSAPYSFMLVSGGPAVREQCVVSSGHGLTAEPCLDAIVAGDGRDVFTFTSEGSLQTASGYCVRLAGDKLELEKCDSSTGVWEASADGQVKEGNMCLAVDGSAVHALDCDEATSLGKLLKELQALLPKLESLAGKVGEHFGVSQHELSSTAAASAEALAAFRKAAR</sequence>
<dbReference type="SMART" id="SM00458">
    <property type="entry name" value="RICIN"/>
    <property type="match status" value="5"/>
</dbReference>
<dbReference type="EMBL" id="CAMXCT020004647">
    <property type="protein sequence ID" value="CAL1163200.1"/>
    <property type="molecule type" value="Genomic_DNA"/>
</dbReference>
<feature type="domain" description="Ricin B lectin" evidence="1">
    <location>
        <begin position="48"/>
        <end position="167"/>
    </location>
</feature>
<proteinExistence type="predicted"/>
<reference evidence="2" key="1">
    <citation type="submission" date="2022-10" db="EMBL/GenBank/DDBJ databases">
        <authorList>
            <person name="Chen Y."/>
            <person name="Dougan E. K."/>
            <person name="Chan C."/>
            <person name="Rhodes N."/>
            <person name="Thang M."/>
        </authorList>
    </citation>
    <scope>NUCLEOTIDE SEQUENCE</scope>
</reference>
<keyword evidence="4" id="KW-1185">Reference proteome</keyword>
<feature type="domain" description="Ricin B lectin" evidence="1">
    <location>
        <begin position="1117"/>
        <end position="1230"/>
    </location>
</feature>
<comment type="caution">
    <text evidence="2">The sequence shown here is derived from an EMBL/GenBank/DDBJ whole genome shotgun (WGS) entry which is preliminary data.</text>
</comment>
<dbReference type="SUPFAM" id="SSF50370">
    <property type="entry name" value="Ricin B-like lectins"/>
    <property type="match status" value="5"/>
</dbReference>
<dbReference type="AlphaFoldDB" id="A0A9P1DHJ6"/>
<dbReference type="EMBL" id="CAMXCT010004647">
    <property type="protein sequence ID" value="CAI4009825.1"/>
    <property type="molecule type" value="Genomic_DNA"/>
</dbReference>
<dbReference type="Proteomes" id="UP001152797">
    <property type="component" value="Unassembled WGS sequence"/>
</dbReference>
<gene>
    <name evidence="2" type="ORF">C1SCF055_LOCUS35156</name>
</gene>
<organism evidence="2">
    <name type="scientific">Cladocopium goreaui</name>
    <dbReference type="NCBI Taxonomy" id="2562237"/>
    <lineage>
        <taxon>Eukaryota</taxon>
        <taxon>Sar</taxon>
        <taxon>Alveolata</taxon>
        <taxon>Dinophyceae</taxon>
        <taxon>Suessiales</taxon>
        <taxon>Symbiodiniaceae</taxon>
        <taxon>Cladocopium</taxon>
    </lineage>
</organism>
<feature type="domain" description="Ricin B lectin" evidence="1">
    <location>
        <begin position="603"/>
        <end position="718"/>
    </location>
</feature>
<protein>
    <submittedName>
        <fullName evidence="3">F5/8 type C domain-containing protein</fullName>
    </submittedName>
</protein>
<evidence type="ECO:0000259" key="1">
    <source>
        <dbReference type="SMART" id="SM00458"/>
    </source>
</evidence>
<feature type="domain" description="Ricin B lectin" evidence="1">
    <location>
        <begin position="841"/>
        <end position="960"/>
    </location>
</feature>
<evidence type="ECO:0000313" key="2">
    <source>
        <dbReference type="EMBL" id="CAI4009825.1"/>
    </source>
</evidence>
<reference evidence="3 4" key="2">
    <citation type="submission" date="2024-05" db="EMBL/GenBank/DDBJ databases">
        <authorList>
            <person name="Chen Y."/>
            <person name="Shah S."/>
            <person name="Dougan E. K."/>
            <person name="Thang M."/>
            <person name="Chan C."/>
        </authorList>
    </citation>
    <scope>NUCLEOTIDE SEQUENCE [LARGE SCALE GENOMIC DNA]</scope>
</reference>
<dbReference type="Gene3D" id="2.80.10.50">
    <property type="match status" value="1"/>
</dbReference>
<dbReference type="EMBL" id="CAMXCT030004647">
    <property type="protein sequence ID" value="CAL4797137.1"/>
    <property type="molecule type" value="Genomic_DNA"/>
</dbReference>
<evidence type="ECO:0000313" key="3">
    <source>
        <dbReference type="EMBL" id="CAL4797137.1"/>
    </source>
</evidence>
<dbReference type="InterPro" id="IPR035992">
    <property type="entry name" value="Ricin_B-like_lectins"/>
</dbReference>